<gene>
    <name evidence="2" type="ORF">SKAU_G00135100</name>
</gene>
<dbReference type="Proteomes" id="UP001152622">
    <property type="component" value="Chromosome 4"/>
</dbReference>
<accession>A0A9Q1FRK8</accession>
<keyword evidence="3" id="KW-1185">Reference proteome</keyword>
<sequence length="108" mass="11746">MAQLQPVPAGVWSWREEAGPNPTAFHRRGHESTNSGSVNVTLGRGMHSARLLPWNRRAGFAHRIHATAPSPGYRATAGESHAVPPCHLSAAVARLWFKCLLHHVCLTA</sequence>
<proteinExistence type="predicted"/>
<feature type="region of interest" description="Disordered" evidence="1">
    <location>
        <begin position="1"/>
        <end position="41"/>
    </location>
</feature>
<dbReference type="EMBL" id="JAINUF010000004">
    <property type="protein sequence ID" value="KAJ8364679.1"/>
    <property type="molecule type" value="Genomic_DNA"/>
</dbReference>
<evidence type="ECO:0000256" key="1">
    <source>
        <dbReference type="SAM" id="MobiDB-lite"/>
    </source>
</evidence>
<comment type="caution">
    <text evidence="2">The sequence shown here is derived from an EMBL/GenBank/DDBJ whole genome shotgun (WGS) entry which is preliminary data.</text>
</comment>
<name>A0A9Q1FRK8_SYNKA</name>
<dbReference type="AlphaFoldDB" id="A0A9Q1FRK8"/>
<protein>
    <submittedName>
        <fullName evidence="2">Uncharacterized protein</fullName>
    </submittedName>
</protein>
<evidence type="ECO:0000313" key="3">
    <source>
        <dbReference type="Proteomes" id="UP001152622"/>
    </source>
</evidence>
<evidence type="ECO:0000313" key="2">
    <source>
        <dbReference type="EMBL" id="KAJ8364679.1"/>
    </source>
</evidence>
<reference evidence="2" key="1">
    <citation type="journal article" date="2023" name="Science">
        <title>Genome structures resolve the early diversification of teleost fishes.</title>
        <authorList>
            <person name="Parey E."/>
            <person name="Louis A."/>
            <person name="Montfort J."/>
            <person name="Bouchez O."/>
            <person name="Roques C."/>
            <person name="Iampietro C."/>
            <person name="Lluch J."/>
            <person name="Castinel A."/>
            <person name="Donnadieu C."/>
            <person name="Desvignes T."/>
            <person name="Floi Bucao C."/>
            <person name="Jouanno E."/>
            <person name="Wen M."/>
            <person name="Mejri S."/>
            <person name="Dirks R."/>
            <person name="Jansen H."/>
            <person name="Henkel C."/>
            <person name="Chen W.J."/>
            <person name="Zahm M."/>
            <person name="Cabau C."/>
            <person name="Klopp C."/>
            <person name="Thompson A.W."/>
            <person name="Robinson-Rechavi M."/>
            <person name="Braasch I."/>
            <person name="Lecointre G."/>
            <person name="Bobe J."/>
            <person name="Postlethwait J.H."/>
            <person name="Berthelot C."/>
            <person name="Roest Crollius H."/>
            <person name="Guiguen Y."/>
        </authorList>
    </citation>
    <scope>NUCLEOTIDE SEQUENCE</scope>
    <source>
        <strain evidence="2">WJC10195</strain>
    </source>
</reference>
<organism evidence="2 3">
    <name type="scientific">Synaphobranchus kaupii</name>
    <name type="common">Kaup's arrowtooth eel</name>
    <dbReference type="NCBI Taxonomy" id="118154"/>
    <lineage>
        <taxon>Eukaryota</taxon>
        <taxon>Metazoa</taxon>
        <taxon>Chordata</taxon>
        <taxon>Craniata</taxon>
        <taxon>Vertebrata</taxon>
        <taxon>Euteleostomi</taxon>
        <taxon>Actinopterygii</taxon>
        <taxon>Neopterygii</taxon>
        <taxon>Teleostei</taxon>
        <taxon>Anguilliformes</taxon>
        <taxon>Synaphobranchidae</taxon>
        <taxon>Synaphobranchus</taxon>
    </lineage>
</organism>